<dbReference type="Proteomes" id="UP001165960">
    <property type="component" value="Unassembled WGS sequence"/>
</dbReference>
<reference evidence="1" key="1">
    <citation type="submission" date="2022-04" db="EMBL/GenBank/DDBJ databases">
        <title>Genome of the entomopathogenic fungus Entomophthora muscae.</title>
        <authorList>
            <person name="Elya C."/>
            <person name="Lovett B.R."/>
            <person name="Lee E."/>
            <person name="Macias A.M."/>
            <person name="Hajek A.E."/>
            <person name="De Bivort B.L."/>
            <person name="Kasson M.T."/>
            <person name="De Fine Licht H.H."/>
            <person name="Stajich J.E."/>
        </authorList>
    </citation>
    <scope>NUCLEOTIDE SEQUENCE</scope>
    <source>
        <strain evidence="1">Berkeley</strain>
    </source>
</reference>
<organism evidence="1 2">
    <name type="scientific">Entomophthora muscae</name>
    <dbReference type="NCBI Taxonomy" id="34485"/>
    <lineage>
        <taxon>Eukaryota</taxon>
        <taxon>Fungi</taxon>
        <taxon>Fungi incertae sedis</taxon>
        <taxon>Zoopagomycota</taxon>
        <taxon>Entomophthoromycotina</taxon>
        <taxon>Entomophthoromycetes</taxon>
        <taxon>Entomophthorales</taxon>
        <taxon>Entomophthoraceae</taxon>
        <taxon>Entomophthora</taxon>
    </lineage>
</organism>
<keyword evidence="2" id="KW-1185">Reference proteome</keyword>
<proteinExistence type="predicted"/>
<comment type="caution">
    <text evidence="1">The sequence shown here is derived from an EMBL/GenBank/DDBJ whole genome shotgun (WGS) entry which is preliminary data.</text>
</comment>
<name>A0ACC2TIW9_9FUNG</name>
<gene>
    <name evidence="1" type="ORF">DSO57_1004416</name>
</gene>
<sequence length="93" mass="10594">MSAPEPLSRDSDKSFKIQAQRKFRFKMILDLWHQKLCTASWASQHGIRLPGKFVGMARYSISANSIRYKVDPPSMYQGPVGGTIEPIRPVRVM</sequence>
<protein>
    <submittedName>
        <fullName evidence="1">Uncharacterized protein</fullName>
    </submittedName>
</protein>
<evidence type="ECO:0000313" key="2">
    <source>
        <dbReference type="Proteomes" id="UP001165960"/>
    </source>
</evidence>
<accession>A0ACC2TIW9</accession>
<evidence type="ECO:0000313" key="1">
    <source>
        <dbReference type="EMBL" id="KAJ9074614.1"/>
    </source>
</evidence>
<dbReference type="EMBL" id="QTSX02002851">
    <property type="protein sequence ID" value="KAJ9074614.1"/>
    <property type="molecule type" value="Genomic_DNA"/>
</dbReference>